<organism evidence="2 3">
    <name type="scientific">Nitzschia inconspicua</name>
    <dbReference type="NCBI Taxonomy" id="303405"/>
    <lineage>
        <taxon>Eukaryota</taxon>
        <taxon>Sar</taxon>
        <taxon>Stramenopiles</taxon>
        <taxon>Ochrophyta</taxon>
        <taxon>Bacillariophyta</taxon>
        <taxon>Bacillariophyceae</taxon>
        <taxon>Bacillariophycidae</taxon>
        <taxon>Bacillariales</taxon>
        <taxon>Bacillariaceae</taxon>
        <taxon>Nitzschia</taxon>
    </lineage>
</organism>
<reference evidence="2" key="1">
    <citation type="journal article" date="2021" name="Sci. Rep.">
        <title>Diploid genomic architecture of Nitzschia inconspicua, an elite biomass production diatom.</title>
        <authorList>
            <person name="Oliver A."/>
            <person name="Podell S."/>
            <person name="Pinowska A."/>
            <person name="Traller J.C."/>
            <person name="Smith S.R."/>
            <person name="McClure R."/>
            <person name="Beliaev A."/>
            <person name="Bohutskyi P."/>
            <person name="Hill E.A."/>
            <person name="Rabines A."/>
            <person name="Zheng H."/>
            <person name="Allen L.Z."/>
            <person name="Kuo A."/>
            <person name="Grigoriev I.V."/>
            <person name="Allen A.E."/>
            <person name="Hazlebeck D."/>
            <person name="Allen E.E."/>
        </authorList>
    </citation>
    <scope>NUCLEOTIDE SEQUENCE</scope>
    <source>
        <strain evidence="2">Hildebrandi</strain>
    </source>
</reference>
<name>A0A9K3LQQ2_9STRA</name>
<feature type="region of interest" description="Disordered" evidence="1">
    <location>
        <begin position="165"/>
        <end position="193"/>
    </location>
</feature>
<dbReference type="EMBL" id="JAGRRH010000009">
    <property type="protein sequence ID" value="KAG7365166.1"/>
    <property type="molecule type" value="Genomic_DNA"/>
</dbReference>
<evidence type="ECO:0000256" key="1">
    <source>
        <dbReference type="SAM" id="MobiDB-lite"/>
    </source>
</evidence>
<dbReference type="Proteomes" id="UP000693970">
    <property type="component" value="Unassembled WGS sequence"/>
</dbReference>
<evidence type="ECO:0000313" key="3">
    <source>
        <dbReference type="Proteomes" id="UP000693970"/>
    </source>
</evidence>
<evidence type="ECO:0000313" key="2">
    <source>
        <dbReference type="EMBL" id="KAG7365166.1"/>
    </source>
</evidence>
<keyword evidence="3" id="KW-1185">Reference proteome</keyword>
<sequence>MGGDDRDAVHSLSKEQLQKIKQIVSNGKKHRLNALLETTGASPTTTGIKATAAVDIQSNVATSSKKLIPSTPLATSLLNLFKAKLFSISPNSSSKCSKDLSAILSLDEMLRALLMIAPTYTTPWTALCELASSLPHLDFDDLIETASSVEEFLVDVVSPSTFHQNSKKHRKLHNQQGTIETEEISSRSSSTTSSVMTMAMEKDTAEGMLIHFSERLIRLISVSETERDQTETPSGLVGVLSDWVYCVLRVTGKIDNQPNDLFDAIISKISWVGNIGFVTMLRVVHKIHPLLRKEQTGRMANELLDILRKKRIDDQQLSEKDVPSFLSLALEMAHAKDEKPKPKTKGEQRENQTMITWQAIIIHSFFYAYTAGPVTSTAAETALSRGLQKWSAPEIQGWVVNLPAILEDTNTGNNKIPRWFGWCILLLQFETLKELSLGRWSMSDVILSELYQGSRCSSTSDTHNLIPEEFFDIFLHLGVGEEGLKEQLTNDIVDRMDKIRYNGRGNFSDVEEKGEKHALSICGRLIWQLFCLNKGNQGADSSFALDRAQRLMEILESGQWRTRLEQTPALSILWTTFIAVAYFDIPLFRDVFVERIREKCTNSKGADEMDDALDFYFSAVAFIVSLSENSTSYGEGHHTLEPFGVLFNDESMHPSRLYGLSSLLLNIPAMRPRILESTKRMMAPLHFYTVSCSDKEDDRVSAEISLDSGRGRAFNDATSPYGNEVTPLSPRAENGVLCLLNLLRKDKWERIETEAWALCSNAVVLNLPCLNVASRLWIYQNIGEYVSEGEFGEATKHHLLRSLVTRLASFFCGKGGIHGNSSVEEISVVHRLIVNLLHSLSLDSENHGNRLSLLAQGRDALLRFILASREGHSKPVESFVRTEILDNSDWRSDNFALCWAAFLTISVQIMNLVAPTTRKNSRSPRSGIDKFNSNEVRIDMLIHEIRLLERSQLTKESCTSLAASRLFSGTNFSSNRHGDVDMAWFDGKSAQNRFICILLELLYSTPLPTTILREADDSLSWRMIKGTEHLMNQEWQHDNESSDTADGRLLDQYTVEKTGPAVLCLFAVLVRELFRRDYEPQLADKLFNSITTFCDAISSALDSSSETTDILVGLWDLYNGLASERSAVKIVLYLESHLSDNHRSFSESDGDDFAFLHPFRSGKDVNRAIRSLRISCLQALGSAVSYLSTNEQCDEPDITKDLVAGMLEALAEDLRNGLAGESGGISSQLYMSYCSIIEKCAGFVFGSARANKDASIVCLLSKVSSILSHILVSFPLGAAERFKTTFMLGLVTLPSMSRSLLRESLWTSWSTALAERNPSSPPADLFNTCFDDCLLVLSRWSALRDPLSVPWEDIAGRHHTTSPNNSETSVVSLGSHDEKQDVAGSSHSIRRIRLLDKEVWSWALSCSLLGLKRIWLDSYDVIHTNKTSLVEVKPFIKSYSNWRAVFKIHKGDFQATMSKLVRFFDASTDTKDHVALDMLAMNMPSHPRDLLCSVVACISQVLTEASKHLRDVLNDDAPEKNYQSLPLLESMSCLAAWLSTDSKGDAEAVVIGDFTVGVFKWLEMASRKRPPRELSSKSKRADSTELREKVSSVAEYVYQLYLALKDLCRVVRKQNATPDFYKLCKTFFEESDSRTHHNLGASSSNRRHAALLEHYVSLKLQQFLKVLPREFRERSLPDFPVIATNNKSMVGRKRVGPLSSSSFMLGLFSKQQKEKKKPRLLMSMHAPSARISHNPALEAMWALDQEADREQDGKQSTVTTAPRCKKRKWHVAADLEDFITPG</sequence>
<proteinExistence type="predicted"/>
<reference evidence="2" key="2">
    <citation type="submission" date="2021-04" db="EMBL/GenBank/DDBJ databases">
        <authorList>
            <person name="Podell S."/>
        </authorList>
    </citation>
    <scope>NUCLEOTIDE SEQUENCE</scope>
    <source>
        <strain evidence="2">Hildebrandi</strain>
    </source>
</reference>
<dbReference type="OrthoDB" id="44851at2759"/>
<gene>
    <name evidence="2" type="ORF">IV203_038369</name>
</gene>
<accession>A0A9K3LQQ2</accession>
<feature type="region of interest" description="Disordered" evidence="1">
    <location>
        <begin position="1358"/>
        <end position="1382"/>
    </location>
</feature>
<protein>
    <submittedName>
        <fullName evidence="2">Uncharacterized protein</fullName>
    </submittedName>
</protein>
<feature type="compositionally biased region" description="Polar residues" evidence="1">
    <location>
        <begin position="1361"/>
        <end position="1372"/>
    </location>
</feature>
<comment type="caution">
    <text evidence="2">The sequence shown here is derived from an EMBL/GenBank/DDBJ whole genome shotgun (WGS) entry which is preliminary data.</text>
</comment>